<comment type="caution">
    <text evidence="5">The sequence shown here is derived from an EMBL/GenBank/DDBJ whole genome shotgun (WGS) entry which is preliminary data.</text>
</comment>
<evidence type="ECO:0000313" key="6">
    <source>
        <dbReference type="Proteomes" id="UP000004226"/>
    </source>
</evidence>
<protein>
    <submittedName>
        <fullName evidence="5">Glycosyl hydrolase family 16</fullName>
    </submittedName>
</protein>
<evidence type="ECO:0000256" key="1">
    <source>
        <dbReference type="ARBA" id="ARBA00006865"/>
    </source>
</evidence>
<evidence type="ECO:0000313" key="5">
    <source>
        <dbReference type="EMBL" id="EEY36178.1"/>
    </source>
</evidence>
<feature type="signal peptide" evidence="3">
    <location>
        <begin position="1"/>
        <end position="21"/>
    </location>
</feature>
<reference evidence="5 6" key="1">
    <citation type="submission" date="2009-10" db="EMBL/GenBank/DDBJ databases">
        <authorList>
            <person name="Harkins D.M."/>
            <person name="Madupu R."/>
            <person name="Durkin A.S."/>
            <person name="Torralba M."/>
            <person name="Methe B."/>
            <person name="Sutton G.G."/>
            <person name="Strausberg R.L."/>
            <person name="Nelson K.E."/>
        </authorList>
    </citation>
    <scope>NUCLEOTIDE SEQUENCE [LARGE SCALE GENOMIC DNA]</scope>
    <source>
        <strain evidence="5 6">F0264</strain>
    </source>
</reference>
<dbReference type="PROSITE" id="PS51762">
    <property type="entry name" value="GH16_2"/>
    <property type="match status" value="1"/>
</dbReference>
<keyword evidence="3" id="KW-0732">Signal</keyword>
<feature type="compositionally biased region" description="Low complexity" evidence="2">
    <location>
        <begin position="25"/>
        <end position="65"/>
    </location>
</feature>
<feature type="compositionally biased region" description="Polar residues" evidence="2">
    <location>
        <begin position="67"/>
        <end position="78"/>
    </location>
</feature>
<feature type="region of interest" description="Disordered" evidence="2">
    <location>
        <begin position="101"/>
        <end position="126"/>
    </location>
</feature>
<keyword evidence="6" id="KW-1185">Reference proteome</keyword>
<feature type="chain" id="PRO_5003008457" evidence="3">
    <location>
        <begin position="22"/>
        <end position="393"/>
    </location>
</feature>
<name>D0GI93_9FUSO</name>
<keyword evidence="5" id="KW-0378">Hydrolase</keyword>
<dbReference type="AlphaFoldDB" id="D0GI93"/>
<dbReference type="Proteomes" id="UP000004226">
    <property type="component" value="Unassembled WGS sequence"/>
</dbReference>
<dbReference type="InterPro" id="IPR013320">
    <property type="entry name" value="ConA-like_dom_sf"/>
</dbReference>
<evidence type="ECO:0000256" key="3">
    <source>
        <dbReference type="SAM" id="SignalP"/>
    </source>
</evidence>
<dbReference type="Pfam" id="PF00722">
    <property type="entry name" value="Glyco_hydro_16"/>
    <property type="match status" value="1"/>
</dbReference>
<dbReference type="InterPro" id="IPR000757">
    <property type="entry name" value="Beta-glucanase-like"/>
</dbReference>
<proteinExistence type="inferred from homology"/>
<dbReference type="CDD" id="cd08023">
    <property type="entry name" value="GH16_laminarinase_like"/>
    <property type="match status" value="1"/>
</dbReference>
<dbReference type="InterPro" id="IPR050546">
    <property type="entry name" value="Glycosyl_Hydrlase_16"/>
</dbReference>
<feature type="region of interest" description="Disordered" evidence="2">
    <location>
        <begin position="25"/>
        <end position="79"/>
    </location>
</feature>
<organism evidence="5 6">
    <name type="scientific">Pseudoleptotrichia goodfellowii F0264</name>
    <dbReference type="NCBI Taxonomy" id="596323"/>
    <lineage>
        <taxon>Bacteria</taxon>
        <taxon>Fusobacteriati</taxon>
        <taxon>Fusobacteriota</taxon>
        <taxon>Fusobacteriia</taxon>
        <taxon>Fusobacteriales</taxon>
        <taxon>Leptotrichiaceae</taxon>
        <taxon>Pseudoleptotrichia</taxon>
    </lineage>
</organism>
<evidence type="ECO:0000259" key="4">
    <source>
        <dbReference type="PROSITE" id="PS51762"/>
    </source>
</evidence>
<dbReference type="PANTHER" id="PTHR10963">
    <property type="entry name" value="GLYCOSYL HYDROLASE-RELATED"/>
    <property type="match status" value="1"/>
</dbReference>
<dbReference type="SUPFAM" id="SSF49899">
    <property type="entry name" value="Concanavalin A-like lectins/glucanases"/>
    <property type="match status" value="1"/>
</dbReference>
<dbReference type="GO" id="GO:0004553">
    <property type="term" value="F:hydrolase activity, hydrolyzing O-glycosyl compounds"/>
    <property type="evidence" value="ECO:0007669"/>
    <property type="project" value="InterPro"/>
</dbReference>
<dbReference type="eggNOG" id="COG2273">
    <property type="taxonomic scope" value="Bacteria"/>
</dbReference>
<dbReference type="EMBL" id="ADAD01000002">
    <property type="protein sequence ID" value="EEY36178.1"/>
    <property type="molecule type" value="Genomic_DNA"/>
</dbReference>
<feature type="compositionally biased region" description="Low complexity" evidence="2">
    <location>
        <begin position="102"/>
        <end position="123"/>
    </location>
</feature>
<gene>
    <name evidence="5" type="ORF">HMPREF0554_1966</name>
</gene>
<feature type="domain" description="GH16" evidence="4">
    <location>
        <begin position="74"/>
        <end position="393"/>
    </location>
</feature>
<dbReference type="GO" id="GO:0005975">
    <property type="term" value="P:carbohydrate metabolic process"/>
    <property type="evidence" value="ECO:0007669"/>
    <property type="project" value="InterPro"/>
</dbReference>
<dbReference type="RefSeq" id="WP_006806206.1">
    <property type="nucleotide sequence ID" value="NZ_ADAD01000002.1"/>
</dbReference>
<accession>D0GI93</accession>
<dbReference type="Gene3D" id="2.60.120.200">
    <property type="match status" value="1"/>
</dbReference>
<comment type="similarity">
    <text evidence="1">Belongs to the glycosyl hydrolase 16 family.</text>
</comment>
<evidence type="ECO:0000256" key="2">
    <source>
        <dbReference type="SAM" id="MobiDB-lite"/>
    </source>
</evidence>
<dbReference type="PANTHER" id="PTHR10963:SF55">
    <property type="entry name" value="GLYCOSIDE HYDROLASE FAMILY 16 PROTEIN"/>
    <property type="match status" value="1"/>
</dbReference>
<sequence>MKKILLLTAISILLTGSLGYAAAKKSNTGIKKSTTKSTTKVNTTKPNAAKTNTTKTSTTKTKPNAIKPNTTETDTTKINPIPEGFVKEERTVGPDTRKLVTEDQNQTQTQENAVNSEKNVTTNKKTKERKAEWQVVWSDEFDGNSLDQSKWSYWENGTPWKSGNYLDENGNLVDEYGFKAKQYYLRDNVKVEDGNLVITVKKEDNRTVKINGKDRRILYSSGGIHTKDKYTVQEGKIEMRAAMPEGIGVWPAFWTWPADYSQAVGTPAKEEIDIFEIYGDNLKRVTGTAHALKADNTYESFTGSNLRIRKSEDLTKFNTYAVEWNDKEIKWLFNGRVYKKVSMKKVAKFSENTFKLPHFLMINVAVQEKAGEDGNVKFPTELKVDYVRVYKKQ</sequence>